<sequence>MTAITDSSNVAPACCSYEISTVPYRLRRLQAPRRNDTGWFGNGLTMQKPADLPSASCLHGLALPLSTCYTRPIAFLALRLVHTGTTPPFDHPIAYKPDWPRSRPALHKRGGTHRRVSANRQIRGWVASQSNRSHQPQPEPRTNRSAHPIGQ</sequence>
<dbReference type="Proteomes" id="UP000663841">
    <property type="component" value="Unassembled WGS sequence"/>
</dbReference>
<evidence type="ECO:0000313" key="3">
    <source>
        <dbReference type="Proteomes" id="UP000663841"/>
    </source>
</evidence>
<protein>
    <submittedName>
        <fullName evidence="2">Uncharacterized protein</fullName>
    </submittedName>
</protein>
<reference evidence="2" key="1">
    <citation type="submission" date="2021-01" db="EMBL/GenBank/DDBJ databases">
        <authorList>
            <person name="Kaushik A."/>
        </authorList>
    </citation>
    <scope>NUCLEOTIDE SEQUENCE</scope>
    <source>
        <strain evidence="2">AG3-T5</strain>
    </source>
</reference>
<dbReference type="AlphaFoldDB" id="A0A8H3BVA7"/>
<proteinExistence type="predicted"/>
<dbReference type="EMBL" id="CAJMWW010000327">
    <property type="protein sequence ID" value="CAE6466711.1"/>
    <property type="molecule type" value="Genomic_DNA"/>
</dbReference>
<organism evidence="2 3">
    <name type="scientific">Rhizoctonia solani</name>
    <dbReference type="NCBI Taxonomy" id="456999"/>
    <lineage>
        <taxon>Eukaryota</taxon>
        <taxon>Fungi</taxon>
        <taxon>Dikarya</taxon>
        <taxon>Basidiomycota</taxon>
        <taxon>Agaricomycotina</taxon>
        <taxon>Agaricomycetes</taxon>
        <taxon>Cantharellales</taxon>
        <taxon>Ceratobasidiaceae</taxon>
        <taxon>Rhizoctonia</taxon>
    </lineage>
</organism>
<evidence type="ECO:0000256" key="1">
    <source>
        <dbReference type="SAM" id="MobiDB-lite"/>
    </source>
</evidence>
<gene>
    <name evidence="2" type="ORF">RDB_LOCUS165840</name>
</gene>
<evidence type="ECO:0000313" key="2">
    <source>
        <dbReference type="EMBL" id="CAE6466711.1"/>
    </source>
</evidence>
<feature type="region of interest" description="Disordered" evidence="1">
    <location>
        <begin position="121"/>
        <end position="151"/>
    </location>
</feature>
<feature type="compositionally biased region" description="Polar residues" evidence="1">
    <location>
        <begin position="127"/>
        <end position="136"/>
    </location>
</feature>
<accession>A0A8H3BVA7</accession>
<name>A0A8H3BVA7_9AGAM</name>
<comment type="caution">
    <text evidence="2">The sequence shown here is derived from an EMBL/GenBank/DDBJ whole genome shotgun (WGS) entry which is preliminary data.</text>
</comment>